<evidence type="ECO:0000313" key="2">
    <source>
        <dbReference type="EMBL" id="KAG0723012.1"/>
    </source>
</evidence>
<organism evidence="2 3">
    <name type="scientific">Chionoecetes opilio</name>
    <name type="common">Atlantic snow crab</name>
    <name type="synonym">Cancer opilio</name>
    <dbReference type="NCBI Taxonomy" id="41210"/>
    <lineage>
        <taxon>Eukaryota</taxon>
        <taxon>Metazoa</taxon>
        <taxon>Ecdysozoa</taxon>
        <taxon>Arthropoda</taxon>
        <taxon>Crustacea</taxon>
        <taxon>Multicrustacea</taxon>
        <taxon>Malacostraca</taxon>
        <taxon>Eumalacostraca</taxon>
        <taxon>Eucarida</taxon>
        <taxon>Decapoda</taxon>
        <taxon>Pleocyemata</taxon>
        <taxon>Brachyura</taxon>
        <taxon>Eubrachyura</taxon>
        <taxon>Majoidea</taxon>
        <taxon>Majidae</taxon>
        <taxon>Chionoecetes</taxon>
    </lineage>
</organism>
<sequence length="173" mass="18620">MKMRERKTFPATILTTRRTFGSACPTTVGGKHGGDRRQEGGREGAVGQSRAKKGRFGPPLAAHLSAVRLPENPGTGALEGRLQKRERPLEERLVTVGGPRSAKGPRTQSPLNRKAHPDWDDEDPGAIHTGVSTNGTALPTRRARRTLLDPLPEPPGRASGGRSRDTRVDGERG</sequence>
<dbReference type="EMBL" id="JACEEZ010008792">
    <property type="protein sequence ID" value="KAG0723012.1"/>
    <property type="molecule type" value="Genomic_DNA"/>
</dbReference>
<dbReference type="AlphaFoldDB" id="A0A8J4Y992"/>
<evidence type="ECO:0000256" key="1">
    <source>
        <dbReference type="SAM" id="MobiDB-lite"/>
    </source>
</evidence>
<reference evidence="2" key="1">
    <citation type="submission" date="2020-07" db="EMBL/GenBank/DDBJ databases">
        <title>The High-quality genome of the commercially important snow crab, Chionoecetes opilio.</title>
        <authorList>
            <person name="Jeong J.-H."/>
            <person name="Ryu S."/>
        </authorList>
    </citation>
    <scope>NUCLEOTIDE SEQUENCE</scope>
    <source>
        <strain evidence="2">MADBK_172401_WGS</strain>
        <tissue evidence="2">Digestive gland</tissue>
    </source>
</reference>
<proteinExistence type="predicted"/>
<feature type="compositionally biased region" description="Basic and acidic residues" evidence="1">
    <location>
        <begin position="81"/>
        <end position="93"/>
    </location>
</feature>
<keyword evidence="3" id="KW-1185">Reference proteome</keyword>
<evidence type="ECO:0000313" key="3">
    <source>
        <dbReference type="Proteomes" id="UP000770661"/>
    </source>
</evidence>
<comment type="caution">
    <text evidence="2">The sequence shown here is derived from an EMBL/GenBank/DDBJ whole genome shotgun (WGS) entry which is preliminary data.</text>
</comment>
<name>A0A8J4Y992_CHIOP</name>
<feature type="region of interest" description="Disordered" evidence="1">
    <location>
        <begin position="18"/>
        <end position="173"/>
    </location>
</feature>
<feature type="compositionally biased region" description="Basic and acidic residues" evidence="1">
    <location>
        <begin position="32"/>
        <end position="42"/>
    </location>
</feature>
<accession>A0A8J4Y992</accession>
<feature type="compositionally biased region" description="Basic and acidic residues" evidence="1">
    <location>
        <begin position="162"/>
        <end position="173"/>
    </location>
</feature>
<dbReference type="Proteomes" id="UP000770661">
    <property type="component" value="Unassembled WGS sequence"/>
</dbReference>
<protein>
    <submittedName>
        <fullName evidence="2">Uncharacterized protein</fullName>
    </submittedName>
</protein>
<gene>
    <name evidence="2" type="ORF">GWK47_005749</name>
</gene>